<dbReference type="Pfam" id="PF00672">
    <property type="entry name" value="HAMP"/>
    <property type="match status" value="1"/>
</dbReference>
<dbReference type="SMART" id="SM00387">
    <property type="entry name" value="HATPase_c"/>
    <property type="match status" value="1"/>
</dbReference>
<keyword evidence="11 17" id="KW-1133">Transmembrane helix</keyword>
<evidence type="ECO:0000256" key="6">
    <source>
        <dbReference type="ARBA" id="ARBA00022679"/>
    </source>
</evidence>
<dbReference type="InterPro" id="IPR036097">
    <property type="entry name" value="HisK_dim/P_sf"/>
</dbReference>
<comment type="subcellular location">
    <subcellularLocation>
        <location evidence="2">Cell membrane</location>
        <topology evidence="2">Multi-pass membrane protein</topology>
    </subcellularLocation>
</comment>
<evidence type="ECO:0000256" key="4">
    <source>
        <dbReference type="ARBA" id="ARBA00022475"/>
    </source>
</evidence>
<dbReference type="EC" id="2.7.13.3" evidence="3"/>
<dbReference type="InterPro" id="IPR036890">
    <property type="entry name" value="HATPase_C_sf"/>
</dbReference>
<dbReference type="InterPro" id="IPR050398">
    <property type="entry name" value="HssS/ArlS-like"/>
</dbReference>
<evidence type="ECO:0000256" key="7">
    <source>
        <dbReference type="ARBA" id="ARBA00022692"/>
    </source>
</evidence>
<evidence type="ECO:0000256" key="12">
    <source>
        <dbReference type="ARBA" id="ARBA00023012"/>
    </source>
</evidence>
<comment type="function">
    <text evidence="15">Member of the two-component regulatory system HssS/HssR involved in intracellular heme homeostasis and tempering of staphylococcal virulence. HssS functions as a heme sensor histidine kinase which is autophosphorylated at a histidine residue and transfers its phosphate group to an aspartate residue of HssR. HssR/HssS activates the expression of hrtAB, an efflux pump, in response to extracellular heme, hemin, hemoglobin or blood.</text>
</comment>
<dbReference type="OrthoDB" id="9813151at2"/>
<keyword evidence="10" id="KW-0067">ATP-binding</keyword>
<reference evidence="21 22" key="1">
    <citation type="submission" date="2018-11" db="EMBL/GenBank/DDBJ databases">
        <title>Genomic profiling of Staphylococcus species from a Poultry farm system in KwaZulu-Natal, South Africa.</title>
        <authorList>
            <person name="Amoako D.G."/>
            <person name="Somboro A.M."/>
            <person name="Abia A.L.K."/>
            <person name="Bester L.A."/>
            <person name="Essack S.Y."/>
        </authorList>
    </citation>
    <scope>NUCLEOTIDE SEQUENCE [LARGE SCALE GENOMIC DNA]</scope>
    <source>
        <strain evidence="21 22">SA11</strain>
    </source>
</reference>
<dbReference type="SMART" id="SM00304">
    <property type="entry name" value="HAMP"/>
    <property type="match status" value="1"/>
</dbReference>
<evidence type="ECO:0000313" key="22">
    <source>
        <dbReference type="Proteomes" id="UP000293854"/>
    </source>
</evidence>
<dbReference type="GO" id="GO:0005886">
    <property type="term" value="C:plasma membrane"/>
    <property type="evidence" value="ECO:0007669"/>
    <property type="project" value="UniProtKB-SubCell"/>
</dbReference>
<dbReference type="Pfam" id="PF00512">
    <property type="entry name" value="HisKA"/>
    <property type="match status" value="1"/>
</dbReference>
<keyword evidence="8" id="KW-0547">Nucleotide-binding</keyword>
<dbReference type="PANTHER" id="PTHR45528:SF11">
    <property type="entry name" value="HISTIDINE KINASE"/>
    <property type="match status" value="1"/>
</dbReference>
<feature type="domain" description="Histidine kinase" evidence="18">
    <location>
        <begin position="246"/>
        <end position="459"/>
    </location>
</feature>
<evidence type="ECO:0000256" key="15">
    <source>
        <dbReference type="ARBA" id="ARBA00037219"/>
    </source>
</evidence>
<dbReference type="InterPro" id="IPR005467">
    <property type="entry name" value="His_kinase_dom"/>
</dbReference>
<proteinExistence type="predicted"/>
<dbReference type="GeneID" id="93725845"/>
<dbReference type="SUPFAM" id="SSF55874">
    <property type="entry name" value="ATPase domain of HSP90 chaperone/DNA topoisomerase II/histidine kinase"/>
    <property type="match status" value="1"/>
</dbReference>
<dbReference type="Gene3D" id="6.10.340.10">
    <property type="match status" value="1"/>
</dbReference>
<dbReference type="InterPro" id="IPR003661">
    <property type="entry name" value="HisK_dim/P_dom"/>
</dbReference>
<evidence type="ECO:0000256" key="14">
    <source>
        <dbReference type="ARBA" id="ARBA00023136"/>
    </source>
</evidence>
<dbReference type="CDD" id="cd06225">
    <property type="entry name" value="HAMP"/>
    <property type="match status" value="1"/>
</dbReference>
<keyword evidence="7 17" id="KW-0812">Transmembrane</keyword>
<evidence type="ECO:0000256" key="9">
    <source>
        <dbReference type="ARBA" id="ARBA00022777"/>
    </source>
</evidence>
<dbReference type="Proteomes" id="UP000595942">
    <property type="component" value="Chromosome"/>
</dbReference>
<dbReference type="SUPFAM" id="SSF47384">
    <property type="entry name" value="Homodimeric domain of signal transducing histidine kinase"/>
    <property type="match status" value="1"/>
</dbReference>
<dbReference type="PRINTS" id="PR00344">
    <property type="entry name" value="BCTRLSENSOR"/>
</dbReference>
<keyword evidence="12" id="KW-0902">Two-component regulatory system</keyword>
<evidence type="ECO:0000313" key="23">
    <source>
        <dbReference type="Proteomes" id="UP000595942"/>
    </source>
</evidence>
<feature type="transmembrane region" description="Helical" evidence="17">
    <location>
        <begin position="164"/>
        <end position="189"/>
    </location>
</feature>
<evidence type="ECO:0000259" key="19">
    <source>
        <dbReference type="PROSITE" id="PS50885"/>
    </source>
</evidence>
<dbReference type="PROSITE" id="PS50109">
    <property type="entry name" value="HIS_KIN"/>
    <property type="match status" value="1"/>
</dbReference>
<keyword evidence="13" id="KW-0843">Virulence</keyword>
<evidence type="ECO:0000256" key="3">
    <source>
        <dbReference type="ARBA" id="ARBA00012438"/>
    </source>
</evidence>
<evidence type="ECO:0000313" key="21">
    <source>
        <dbReference type="EMBL" id="RZI01968.1"/>
    </source>
</evidence>
<evidence type="ECO:0000256" key="17">
    <source>
        <dbReference type="SAM" id="Phobius"/>
    </source>
</evidence>
<dbReference type="Proteomes" id="UP000293854">
    <property type="component" value="Unassembled WGS sequence"/>
</dbReference>
<feature type="domain" description="HAMP" evidence="19">
    <location>
        <begin position="186"/>
        <end position="238"/>
    </location>
</feature>
<keyword evidence="4" id="KW-1003">Cell membrane</keyword>
<evidence type="ECO:0000256" key="5">
    <source>
        <dbReference type="ARBA" id="ARBA00022553"/>
    </source>
</evidence>
<gene>
    <name evidence="21" type="ORF">EIG99_07410</name>
    <name evidence="20" type="ORF">I6J05_07660</name>
</gene>
<protein>
    <recommendedName>
        <fullName evidence="16">Heme sensor protein HssS</fullName>
        <ecNumber evidence="3">2.7.13.3</ecNumber>
    </recommendedName>
</protein>
<evidence type="ECO:0000259" key="18">
    <source>
        <dbReference type="PROSITE" id="PS50109"/>
    </source>
</evidence>
<dbReference type="GO" id="GO:0000155">
    <property type="term" value="F:phosphorelay sensor kinase activity"/>
    <property type="evidence" value="ECO:0007669"/>
    <property type="project" value="InterPro"/>
</dbReference>
<dbReference type="FunFam" id="3.30.565.10:FF:000006">
    <property type="entry name" value="Sensor histidine kinase WalK"/>
    <property type="match status" value="1"/>
</dbReference>
<dbReference type="Gene3D" id="3.30.565.10">
    <property type="entry name" value="Histidine kinase-like ATPase, C-terminal domain"/>
    <property type="match status" value="1"/>
</dbReference>
<accession>A0A143PCV1</accession>
<dbReference type="PROSITE" id="PS50885">
    <property type="entry name" value="HAMP"/>
    <property type="match status" value="1"/>
</dbReference>
<evidence type="ECO:0000256" key="10">
    <source>
        <dbReference type="ARBA" id="ARBA00022840"/>
    </source>
</evidence>
<dbReference type="EMBL" id="CP068073">
    <property type="protein sequence ID" value="QQS81802.1"/>
    <property type="molecule type" value="Genomic_DNA"/>
</dbReference>
<dbReference type="PANTHER" id="PTHR45528">
    <property type="entry name" value="SENSOR HISTIDINE KINASE CPXA"/>
    <property type="match status" value="1"/>
</dbReference>
<evidence type="ECO:0000256" key="2">
    <source>
        <dbReference type="ARBA" id="ARBA00004651"/>
    </source>
</evidence>
<evidence type="ECO:0000256" key="13">
    <source>
        <dbReference type="ARBA" id="ARBA00023026"/>
    </source>
</evidence>
<dbReference type="GO" id="GO:0005524">
    <property type="term" value="F:ATP binding"/>
    <property type="evidence" value="ECO:0007669"/>
    <property type="project" value="UniProtKB-KW"/>
</dbReference>
<keyword evidence="14 17" id="KW-0472">Membrane</keyword>
<keyword evidence="6" id="KW-0808">Transferase</keyword>
<dbReference type="AlphaFoldDB" id="A0A143PCV1"/>
<dbReference type="RefSeq" id="WP_047131506.1">
    <property type="nucleotide sequence ID" value="NZ_CP015114.1"/>
</dbReference>
<reference evidence="20 23" key="2">
    <citation type="submission" date="2021-01" db="EMBL/GenBank/DDBJ databases">
        <title>FDA dAtabase for Regulatory Grade micrObial Sequences (FDA-ARGOS): Supporting development and validation of Infectious Disease Dx tests.</title>
        <authorList>
            <person name="Sproer C."/>
            <person name="Gronow S."/>
            <person name="Severitt S."/>
            <person name="Schroder I."/>
            <person name="Tallon L."/>
            <person name="Sadzewicz L."/>
            <person name="Zhao X."/>
            <person name="Boylan J."/>
            <person name="Ott S."/>
            <person name="Bowen H."/>
            <person name="Vavikolanu K."/>
            <person name="Mehta A."/>
            <person name="Aluvathingal J."/>
            <person name="Nadendla S."/>
            <person name="Lowell S."/>
            <person name="Myers T."/>
            <person name="Yan Y."/>
            <person name="Sichtig H."/>
        </authorList>
    </citation>
    <scope>NUCLEOTIDE SEQUENCE [LARGE SCALE GENOMIC DNA]</scope>
    <source>
        <strain evidence="20 23">FDAARGOS_1148</strain>
    </source>
</reference>
<evidence type="ECO:0000256" key="11">
    <source>
        <dbReference type="ARBA" id="ARBA00022989"/>
    </source>
</evidence>
<dbReference type="InterPro" id="IPR004358">
    <property type="entry name" value="Sig_transdc_His_kin-like_C"/>
</dbReference>
<name>A0A143PCV1_9STAP</name>
<evidence type="ECO:0000256" key="8">
    <source>
        <dbReference type="ARBA" id="ARBA00022741"/>
    </source>
</evidence>
<keyword evidence="23" id="KW-1185">Reference proteome</keyword>
<dbReference type="SUPFAM" id="SSF158472">
    <property type="entry name" value="HAMP domain-like"/>
    <property type="match status" value="1"/>
</dbReference>
<evidence type="ECO:0000256" key="16">
    <source>
        <dbReference type="ARBA" id="ARBA00040841"/>
    </source>
</evidence>
<dbReference type="InterPro" id="IPR003594">
    <property type="entry name" value="HATPase_dom"/>
</dbReference>
<dbReference type="InterPro" id="IPR003660">
    <property type="entry name" value="HAMP_dom"/>
</dbReference>
<evidence type="ECO:0000256" key="1">
    <source>
        <dbReference type="ARBA" id="ARBA00000085"/>
    </source>
</evidence>
<feature type="transmembrane region" description="Helical" evidence="17">
    <location>
        <begin position="9"/>
        <end position="32"/>
    </location>
</feature>
<dbReference type="SMART" id="SM00388">
    <property type="entry name" value="HisKA"/>
    <property type="match status" value="1"/>
</dbReference>
<dbReference type="KEGG" id="scv:A4G25_10815"/>
<keyword evidence="9 21" id="KW-0418">Kinase</keyword>
<dbReference type="Pfam" id="PF02518">
    <property type="entry name" value="HATPase_c"/>
    <property type="match status" value="1"/>
</dbReference>
<dbReference type="CDD" id="cd00082">
    <property type="entry name" value="HisKA"/>
    <property type="match status" value="1"/>
</dbReference>
<evidence type="ECO:0000313" key="20">
    <source>
        <dbReference type="EMBL" id="QQS81802.1"/>
    </source>
</evidence>
<dbReference type="EMBL" id="RQTE01000132">
    <property type="protein sequence ID" value="RZI01968.1"/>
    <property type="molecule type" value="Genomic_DNA"/>
</dbReference>
<comment type="catalytic activity">
    <reaction evidence="1">
        <text>ATP + protein L-histidine = ADP + protein N-phospho-L-histidine.</text>
        <dbReference type="EC" id="2.7.13.3"/>
    </reaction>
</comment>
<dbReference type="Gene3D" id="1.10.287.130">
    <property type="match status" value="1"/>
</dbReference>
<keyword evidence="5" id="KW-0597">Phosphoprotein</keyword>
<sequence length="459" mass="52842">MFKTLYSRIAIYTVVIMLFSAISSFILSNIYYHVYLKPSNDQKIMTTLQEAKHYQESTHTQNMKAYFQHISELNFQVLTINKAGKRHFYGDKFRRDNLSKEAVRQVFNNQNYHGIRNHPYQLFVTGFFDNETANTVGTSFNTPQGKVAVFIRPDIGKSFSEFRVFLAILLVLLLMISMILIISSTYALIKPISQLKRATNRLMEGDFNTPIAITRKDEFGTLQYRFDQMRLSLKQLDDMRQHFVQNVSHEIKTPLTHIHQLLNRLSTADSEEDRTFYISEIYDTTNRLSNLTRALLLLAELDNHEHLEFKDEIQLAEIIRLIIRHEQYSVDAKDLIIMTDTENVTIQGNYRLLYQAFQNIISNAIKYAEQDGSIDIDIATSEQDNDEIVCRISDDGPGMSEDTKTHLFERFYKGTHSATSNGLGLAIAQMIIQLHGGKVEVESTLGEGSTFIITLSKKI</sequence>
<dbReference type="CDD" id="cd00075">
    <property type="entry name" value="HATPase"/>
    <property type="match status" value="1"/>
</dbReference>
<organism evidence="21 22">
    <name type="scientific">Staphylococcus condimenti</name>
    <dbReference type="NCBI Taxonomy" id="70255"/>
    <lineage>
        <taxon>Bacteria</taxon>
        <taxon>Bacillati</taxon>
        <taxon>Bacillota</taxon>
        <taxon>Bacilli</taxon>
        <taxon>Bacillales</taxon>
        <taxon>Staphylococcaceae</taxon>
        <taxon>Staphylococcus</taxon>
    </lineage>
</organism>